<gene>
    <name evidence="2" type="ORF">GGQ63_001911</name>
</gene>
<comment type="caution">
    <text evidence="2">The sequence shown here is derived from an EMBL/GenBank/DDBJ whole genome shotgun (WGS) entry which is preliminary data.</text>
</comment>
<dbReference type="AlphaFoldDB" id="A0A7W9L1N0"/>
<accession>A0A7W9L1N0</accession>
<proteinExistence type="predicted"/>
<evidence type="ECO:0000256" key="1">
    <source>
        <dbReference type="SAM" id="Coils"/>
    </source>
</evidence>
<feature type="coiled-coil region" evidence="1">
    <location>
        <begin position="17"/>
        <end position="44"/>
    </location>
</feature>
<organism evidence="2 3">
    <name type="scientific">Prosthecomicrobium pneumaticum</name>
    <dbReference type="NCBI Taxonomy" id="81895"/>
    <lineage>
        <taxon>Bacteria</taxon>
        <taxon>Pseudomonadati</taxon>
        <taxon>Pseudomonadota</taxon>
        <taxon>Alphaproteobacteria</taxon>
        <taxon>Hyphomicrobiales</taxon>
        <taxon>Kaistiaceae</taxon>
        <taxon>Prosthecomicrobium</taxon>
    </lineage>
</organism>
<sequence>MTDVAAAAAEATEEGKAARLDRKIEQLTHRISQAEAVGDTAEEMEELRQVIAERGRTYVPISVQKRRRAS</sequence>
<dbReference type="EMBL" id="JACHOO010000003">
    <property type="protein sequence ID" value="MBB5752857.1"/>
    <property type="molecule type" value="Genomic_DNA"/>
</dbReference>
<evidence type="ECO:0000313" key="2">
    <source>
        <dbReference type="EMBL" id="MBB5752857.1"/>
    </source>
</evidence>
<dbReference type="Proteomes" id="UP000523821">
    <property type="component" value="Unassembled WGS sequence"/>
</dbReference>
<evidence type="ECO:0000313" key="3">
    <source>
        <dbReference type="Proteomes" id="UP000523821"/>
    </source>
</evidence>
<dbReference type="RefSeq" id="WP_183855038.1">
    <property type="nucleotide sequence ID" value="NZ_JACHOO010000003.1"/>
</dbReference>
<keyword evidence="3" id="KW-1185">Reference proteome</keyword>
<name>A0A7W9L1N0_9HYPH</name>
<protein>
    <submittedName>
        <fullName evidence="2">Uncharacterized protein</fullName>
    </submittedName>
</protein>
<reference evidence="2 3" key="1">
    <citation type="submission" date="2020-08" db="EMBL/GenBank/DDBJ databases">
        <title>Genomic Encyclopedia of Type Strains, Phase IV (KMG-IV): sequencing the most valuable type-strain genomes for metagenomic binning, comparative biology and taxonomic classification.</title>
        <authorList>
            <person name="Goeker M."/>
        </authorList>
    </citation>
    <scope>NUCLEOTIDE SEQUENCE [LARGE SCALE GENOMIC DNA]</scope>
    <source>
        <strain evidence="2 3">DSM 16268</strain>
    </source>
</reference>
<keyword evidence="1" id="KW-0175">Coiled coil</keyword>